<keyword evidence="1 7" id="KW-0479">Metal-binding</keyword>
<protein>
    <recommendedName>
        <fullName evidence="10">C3H1-type domain-containing protein</fullName>
    </recommendedName>
</protein>
<evidence type="ECO:0000256" key="4">
    <source>
        <dbReference type="ARBA" id="ARBA00022833"/>
    </source>
</evidence>
<dbReference type="GO" id="GO:0008270">
    <property type="term" value="F:zinc ion binding"/>
    <property type="evidence" value="ECO:0007669"/>
    <property type="project" value="UniProtKB-KW"/>
</dbReference>
<dbReference type="InterPro" id="IPR045234">
    <property type="entry name" value="Unkempt-like"/>
</dbReference>
<keyword evidence="2" id="KW-0677">Repeat</keyword>
<gene>
    <name evidence="11" type="ORF">IEQ34_016689</name>
</gene>
<keyword evidence="4 7" id="KW-0862">Zinc</keyword>
<dbReference type="PANTHER" id="PTHR14493:SF87">
    <property type="entry name" value="ZINC FINGER CCCH DOMAIN-CONTAINING PROTEIN 66"/>
    <property type="match status" value="1"/>
</dbReference>
<dbReference type="PANTHER" id="PTHR14493">
    <property type="entry name" value="UNKEMPT FAMILY MEMBER"/>
    <property type="match status" value="1"/>
</dbReference>
<organism evidence="11 12">
    <name type="scientific">Dendrobium chrysotoxum</name>
    <name type="common">Orchid</name>
    <dbReference type="NCBI Taxonomy" id="161865"/>
    <lineage>
        <taxon>Eukaryota</taxon>
        <taxon>Viridiplantae</taxon>
        <taxon>Streptophyta</taxon>
        <taxon>Embryophyta</taxon>
        <taxon>Tracheophyta</taxon>
        <taxon>Spermatophyta</taxon>
        <taxon>Magnoliopsida</taxon>
        <taxon>Liliopsida</taxon>
        <taxon>Asparagales</taxon>
        <taxon>Orchidaceae</taxon>
        <taxon>Epidendroideae</taxon>
        <taxon>Malaxideae</taxon>
        <taxon>Dendrobiinae</taxon>
        <taxon>Dendrobium</taxon>
    </lineage>
</organism>
<feature type="transmembrane region" description="Helical" evidence="9">
    <location>
        <begin position="35"/>
        <end position="54"/>
    </location>
</feature>
<dbReference type="InterPro" id="IPR000571">
    <property type="entry name" value="Znf_CCCH"/>
</dbReference>
<dbReference type="PROSITE" id="PS50297">
    <property type="entry name" value="ANK_REP_REGION"/>
    <property type="match status" value="1"/>
</dbReference>
<proteinExistence type="predicted"/>
<evidence type="ECO:0000256" key="5">
    <source>
        <dbReference type="ARBA" id="ARBA00023125"/>
    </source>
</evidence>
<evidence type="ECO:0000313" key="11">
    <source>
        <dbReference type="EMBL" id="KAH0454765.1"/>
    </source>
</evidence>
<evidence type="ECO:0000256" key="8">
    <source>
        <dbReference type="SAM" id="MobiDB-lite"/>
    </source>
</evidence>
<dbReference type="Gene3D" id="3.30.1370.210">
    <property type="match status" value="1"/>
</dbReference>
<evidence type="ECO:0000256" key="1">
    <source>
        <dbReference type="ARBA" id="ARBA00022723"/>
    </source>
</evidence>
<feature type="region of interest" description="Disordered" evidence="8">
    <location>
        <begin position="185"/>
        <end position="214"/>
    </location>
</feature>
<dbReference type="SMART" id="SM00248">
    <property type="entry name" value="ANK"/>
    <property type="match status" value="2"/>
</dbReference>
<dbReference type="Pfam" id="PF12796">
    <property type="entry name" value="Ank_2"/>
    <property type="match status" value="1"/>
</dbReference>
<feature type="zinc finger region" description="C3H1-type" evidence="7">
    <location>
        <begin position="448"/>
        <end position="475"/>
    </location>
</feature>
<keyword evidence="5" id="KW-0238">DNA-binding</keyword>
<evidence type="ECO:0000256" key="3">
    <source>
        <dbReference type="ARBA" id="ARBA00022771"/>
    </source>
</evidence>
<dbReference type="EMBL" id="JAGFBR010000015">
    <property type="protein sequence ID" value="KAH0454765.1"/>
    <property type="molecule type" value="Genomic_DNA"/>
</dbReference>
<evidence type="ECO:0000313" key="12">
    <source>
        <dbReference type="Proteomes" id="UP000775213"/>
    </source>
</evidence>
<dbReference type="Gene3D" id="1.25.40.20">
    <property type="entry name" value="Ankyrin repeat-containing domain"/>
    <property type="match status" value="1"/>
</dbReference>
<keyword evidence="9" id="KW-1133">Transmembrane helix</keyword>
<dbReference type="PROSITE" id="PS50103">
    <property type="entry name" value="ZF_C3H1"/>
    <property type="match status" value="1"/>
</dbReference>
<sequence>MMFRIPSFLPFGGLVWQLGSWMVKSSNQGSFLVLLKFLVSLLAGFLFVGGCFLVDACSGRVVEGLAYSLAFVIRSLVRMVGLLLLVVLWILVFVLLLLSGGFWLDGLLVVACSVYRVVEVADTDWIVEVESRSKRKATSVRCCLLTKNKGSMEPPSPRFDSVSLYNGCPTTARVINKAQISRISSTMSRGNKKQFSQPSQLSMDADDSRKTAPSRAAAAEDTVALLLELTASDDLAGFKQVVEKSDISLDASAQWYSRSVGPVSSPARKMAYEHRTLLAIAALYGSTSVLSYILSRNGSTADVNRRCGSDGVTALHCAAAGGSAASLQAVRLLIEASADVDAVDAMGNRPGDVIAKQFSSSMARELEVLLKAPCPRVSSPSKLTGEKKEYPPDLTLPDIKNGIYGTDEFRMYTFKVKPCSRAYSHDWTECPFVHPGENARRRDPRKYTYSCVPCPDFRKASCLKGDSCEYAHGVFESWLHPAQYRTRLCKDEIGCNRRVCFFAHKTEELRTVNPTTASVAGLALSSPRSSQMGISSLDMAAALMMMQSTPASPISPSASSALASTSAWMNLAGSMAQPPVLQLPSSRLKSTVSARDIDYEHDLLGLEGYQQKLFDEISSIASPRSNWKAGSLNSVASRVADYNDLFGSLDSSILSPLQNLSLKQATSAATGLQMNQSVSQQLLSGYGSSLPSSPTMNSSPFGLEHSMAKAILNSRQAAFGKRSHSFIDRAAVARNSVVAPPAISSCTTPSLGLSDWGSSLGLSDWGSPKGKLDWGIQEEELNKMRKSASFTFRSNPSNNVGAPVTLQQQQKQYQGNGAGDFLSWDHLYAEQDQLVA</sequence>
<keyword evidence="6" id="KW-0040">ANK repeat</keyword>
<accession>A0AAV7GEX5</accession>
<dbReference type="SMART" id="SM00356">
    <property type="entry name" value="ZnF_C3H1"/>
    <property type="match status" value="2"/>
</dbReference>
<evidence type="ECO:0000256" key="9">
    <source>
        <dbReference type="SAM" id="Phobius"/>
    </source>
</evidence>
<evidence type="ECO:0000259" key="10">
    <source>
        <dbReference type="PROSITE" id="PS50103"/>
    </source>
</evidence>
<dbReference type="InterPro" id="IPR057444">
    <property type="entry name" value="Znf-CCCH_AtC3H23-like"/>
</dbReference>
<dbReference type="Proteomes" id="UP000775213">
    <property type="component" value="Unassembled WGS sequence"/>
</dbReference>
<dbReference type="Pfam" id="PF25512">
    <property type="entry name" value="zf-CCCH_AtC3H23"/>
    <property type="match status" value="1"/>
</dbReference>
<comment type="caution">
    <text evidence="11">The sequence shown here is derived from an EMBL/GenBank/DDBJ whole genome shotgun (WGS) entry which is preliminary data.</text>
</comment>
<dbReference type="GO" id="GO:0003677">
    <property type="term" value="F:DNA binding"/>
    <property type="evidence" value="ECO:0007669"/>
    <property type="project" value="UniProtKB-KW"/>
</dbReference>
<reference evidence="11 12" key="1">
    <citation type="journal article" date="2021" name="Hortic Res">
        <title>Chromosome-scale assembly of the Dendrobium chrysotoxum genome enhances the understanding of orchid evolution.</title>
        <authorList>
            <person name="Zhang Y."/>
            <person name="Zhang G.Q."/>
            <person name="Zhang D."/>
            <person name="Liu X.D."/>
            <person name="Xu X.Y."/>
            <person name="Sun W.H."/>
            <person name="Yu X."/>
            <person name="Zhu X."/>
            <person name="Wang Z.W."/>
            <person name="Zhao X."/>
            <person name="Zhong W.Y."/>
            <person name="Chen H."/>
            <person name="Yin W.L."/>
            <person name="Huang T."/>
            <person name="Niu S.C."/>
            <person name="Liu Z.J."/>
        </authorList>
    </citation>
    <scope>NUCLEOTIDE SEQUENCE [LARGE SCALE GENOMIC DNA]</scope>
    <source>
        <strain evidence="11">Lindl</strain>
    </source>
</reference>
<dbReference type="AlphaFoldDB" id="A0AAV7GEX5"/>
<dbReference type="PROSITE" id="PS50088">
    <property type="entry name" value="ANK_REPEAT"/>
    <property type="match status" value="1"/>
</dbReference>
<feature type="domain" description="C3H1-type" evidence="10">
    <location>
        <begin position="448"/>
        <end position="475"/>
    </location>
</feature>
<feature type="repeat" description="ANK" evidence="6">
    <location>
        <begin position="310"/>
        <end position="345"/>
    </location>
</feature>
<keyword evidence="12" id="KW-1185">Reference proteome</keyword>
<dbReference type="InterPro" id="IPR036770">
    <property type="entry name" value="Ankyrin_rpt-contain_sf"/>
</dbReference>
<name>A0AAV7GEX5_DENCH</name>
<evidence type="ECO:0000256" key="6">
    <source>
        <dbReference type="PROSITE-ProRule" id="PRU00023"/>
    </source>
</evidence>
<dbReference type="InterPro" id="IPR002110">
    <property type="entry name" value="Ankyrin_rpt"/>
</dbReference>
<keyword evidence="3 7" id="KW-0863">Zinc-finger</keyword>
<keyword evidence="9" id="KW-0812">Transmembrane</keyword>
<dbReference type="FunFam" id="3.30.1370.210:FF:000009">
    <property type="entry name" value="Zinc finger CCCH domain-containing protein 66"/>
    <property type="match status" value="1"/>
</dbReference>
<evidence type="ECO:0000256" key="7">
    <source>
        <dbReference type="PROSITE-ProRule" id="PRU00723"/>
    </source>
</evidence>
<dbReference type="GO" id="GO:0010468">
    <property type="term" value="P:regulation of gene expression"/>
    <property type="evidence" value="ECO:0007669"/>
    <property type="project" value="UniProtKB-ARBA"/>
</dbReference>
<feature type="compositionally biased region" description="Polar residues" evidence="8">
    <location>
        <begin position="185"/>
        <end position="202"/>
    </location>
</feature>
<feature type="transmembrane region" description="Helical" evidence="9">
    <location>
        <begin position="75"/>
        <end position="96"/>
    </location>
</feature>
<keyword evidence="9" id="KW-0472">Membrane</keyword>
<evidence type="ECO:0000256" key="2">
    <source>
        <dbReference type="ARBA" id="ARBA00022737"/>
    </source>
</evidence>
<dbReference type="SUPFAM" id="SSF48403">
    <property type="entry name" value="Ankyrin repeat"/>
    <property type="match status" value="1"/>
</dbReference>